<keyword evidence="2" id="KW-0547">Nucleotide-binding</keyword>
<keyword evidence="5 7" id="KW-0030">Aminoacyl-tRNA synthetase</keyword>
<dbReference type="EC" id="6.1.1.12" evidence="7"/>
<keyword evidence="3" id="KW-0067">ATP-binding</keyword>
<evidence type="ECO:0000256" key="4">
    <source>
        <dbReference type="ARBA" id="ARBA00022917"/>
    </source>
</evidence>
<evidence type="ECO:0000313" key="7">
    <source>
        <dbReference type="EMBL" id="VAW47110.1"/>
    </source>
</evidence>
<dbReference type="AlphaFoldDB" id="A0A3B0W3T4"/>
<evidence type="ECO:0000256" key="3">
    <source>
        <dbReference type="ARBA" id="ARBA00022840"/>
    </source>
</evidence>
<gene>
    <name evidence="7" type="ORF">MNBD_GAMMA02-260</name>
</gene>
<evidence type="ECO:0000256" key="1">
    <source>
        <dbReference type="ARBA" id="ARBA00022598"/>
    </source>
</evidence>
<dbReference type="InterPro" id="IPR004364">
    <property type="entry name" value="Aa-tRNA-synt_II"/>
</dbReference>
<name>A0A3B0W3T4_9ZZZZ</name>
<keyword evidence="4" id="KW-0648">Protein biosynthesis</keyword>
<dbReference type="PANTHER" id="PTHR22594:SF5">
    <property type="entry name" value="ASPARTATE--TRNA LIGASE, MITOCHONDRIAL"/>
    <property type="match status" value="1"/>
</dbReference>
<dbReference type="Pfam" id="PF00152">
    <property type="entry name" value="tRNA-synt_2"/>
    <property type="match status" value="1"/>
</dbReference>
<evidence type="ECO:0000256" key="5">
    <source>
        <dbReference type="ARBA" id="ARBA00023146"/>
    </source>
</evidence>
<dbReference type="SUPFAM" id="SSF55681">
    <property type="entry name" value="Class II aaRS and biotin synthetases"/>
    <property type="match status" value="1"/>
</dbReference>
<dbReference type="InterPro" id="IPR045864">
    <property type="entry name" value="aa-tRNA-synth_II/BPL/LPL"/>
</dbReference>
<proteinExistence type="predicted"/>
<dbReference type="GO" id="GO:0005524">
    <property type="term" value="F:ATP binding"/>
    <property type="evidence" value="ECO:0007669"/>
    <property type="project" value="UniProtKB-KW"/>
</dbReference>
<dbReference type="EC" id="6.1.1.23" evidence="7"/>
<dbReference type="InterPro" id="IPR002312">
    <property type="entry name" value="Asp/Asn-tRNA-synth_IIb"/>
</dbReference>
<feature type="domain" description="Aminoacyl-tRNA synthetase class II (D/K/N)" evidence="6">
    <location>
        <begin position="1"/>
        <end position="130"/>
    </location>
</feature>
<organism evidence="7">
    <name type="scientific">hydrothermal vent metagenome</name>
    <dbReference type="NCBI Taxonomy" id="652676"/>
    <lineage>
        <taxon>unclassified sequences</taxon>
        <taxon>metagenomes</taxon>
        <taxon>ecological metagenomes</taxon>
    </lineage>
</organism>
<evidence type="ECO:0000256" key="2">
    <source>
        <dbReference type="ARBA" id="ARBA00022741"/>
    </source>
</evidence>
<keyword evidence="1 7" id="KW-0436">Ligase</keyword>
<sequence length="163" mass="17727">MWVVDFPMFEFNEDEKRWDALHHPFTAPVGTVEELQSNPGEALSKGYDLVLNGVELGGGSIRIHDQQMQSSVLELLGISEQQAEDKFGFLLEALQFGCPPHGGIAFGIDRMAALMCGEESIREVIAFPKTSSGNCPLTNAPSTIDADQLADVHVQVVVPGEDE</sequence>
<dbReference type="GO" id="GO:0004815">
    <property type="term" value="F:aspartate-tRNA ligase activity"/>
    <property type="evidence" value="ECO:0007669"/>
    <property type="project" value="UniProtKB-EC"/>
</dbReference>
<dbReference type="Gene3D" id="3.30.930.10">
    <property type="entry name" value="Bira Bifunctional Protein, Domain 2"/>
    <property type="match status" value="1"/>
</dbReference>
<accession>A0A3B0W3T4</accession>
<reference evidence="7" key="1">
    <citation type="submission" date="2018-06" db="EMBL/GenBank/DDBJ databases">
        <authorList>
            <person name="Zhirakovskaya E."/>
        </authorList>
    </citation>
    <scope>NUCLEOTIDE SEQUENCE</scope>
</reference>
<dbReference type="PANTHER" id="PTHR22594">
    <property type="entry name" value="ASPARTYL/LYSYL-TRNA SYNTHETASE"/>
    <property type="match status" value="1"/>
</dbReference>
<dbReference type="GO" id="GO:0006422">
    <property type="term" value="P:aspartyl-tRNA aminoacylation"/>
    <property type="evidence" value="ECO:0007669"/>
    <property type="project" value="TreeGrafter"/>
</dbReference>
<dbReference type="EMBL" id="UOFA01000321">
    <property type="protein sequence ID" value="VAW47110.1"/>
    <property type="molecule type" value="Genomic_DNA"/>
</dbReference>
<evidence type="ECO:0000259" key="6">
    <source>
        <dbReference type="Pfam" id="PF00152"/>
    </source>
</evidence>
<protein>
    <submittedName>
        <fullName evidence="7">Aspartyl-tRNA synthetase @ Aspartyl-tRNA(Asn) synthetase</fullName>
        <ecNumber evidence="7">6.1.1.12</ecNumber>
        <ecNumber evidence="7">6.1.1.23</ecNumber>
    </submittedName>
</protein>
<dbReference type="PRINTS" id="PR01042">
    <property type="entry name" value="TRNASYNTHASP"/>
</dbReference>
<dbReference type="GO" id="GO:0050560">
    <property type="term" value="F:aspartate-tRNA(Asn) ligase activity"/>
    <property type="evidence" value="ECO:0007669"/>
    <property type="project" value="UniProtKB-EC"/>
</dbReference>